<name>A0A9D4PUV8_RHISA</name>
<dbReference type="VEuPathDB" id="VectorBase:RSAN_027806"/>
<gene>
    <name evidence="2" type="ORF">HPB52_007657</name>
</gene>
<dbReference type="AlphaFoldDB" id="A0A9D4PUV8"/>
<evidence type="ECO:0000313" key="3">
    <source>
        <dbReference type="Proteomes" id="UP000821837"/>
    </source>
</evidence>
<dbReference type="GO" id="GO:0000812">
    <property type="term" value="C:Swr1 complex"/>
    <property type="evidence" value="ECO:0007669"/>
    <property type="project" value="TreeGrafter"/>
</dbReference>
<evidence type="ECO:0000256" key="1">
    <source>
        <dbReference type="SAM" id="MobiDB-lite"/>
    </source>
</evidence>
<feature type="region of interest" description="Disordered" evidence="1">
    <location>
        <begin position="1"/>
        <end position="92"/>
    </location>
</feature>
<dbReference type="PANTHER" id="PTHR48407">
    <property type="entry name" value="CRANIOFACIAL DEVELOPMENT PROTEIN 1"/>
    <property type="match status" value="1"/>
</dbReference>
<comment type="caution">
    <text evidence="2">The sequence shown here is derived from an EMBL/GenBank/DDBJ whole genome shotgun (WGS) entry which is preliminary data.</text>
</comment>
<organism evidence="2 3">
    <name type="scientific">Rhipicephalus sanguineus</name>
    <name type="common">Brown dog tick</name>
    <name type="synonym">Ixodes sanguineus</name>
    <dbReference type="NCBI Taxonomy" id="34632"/>
    <lineage>
        <taxon>Eukaryota</taxon>
        <taxon>Metazoa</taxon>
        <taxon>Ecdysozoa</taxon>
        <taxon>Arthropoda</taxon>
        <taxon>Chelicerata</taxon>
        <taxon>Arachnida</taxon>
        <taxon>Acari</taxon>
        <taxon>Parasitiformes</taxon>
        <taxon>Ixodida</taxon>
        <taxon>Ixodoidea</taxon>
        <taxon>Ixodidae</taxon>
        <taxon>Rhipicephalinae</taxon>
        <taxon>Rhipicephalus</taxon>
        <taxon>Rhipicephalus</taxon>
    </lineage>
</organism>
<protein>
    <submittedName>
        <fullName evidence="2">Uncharacterized protein</fullName>
    </submittedName>
</protein>
<accession>A0A9D4PUV8</accession>
<reference evidence="2" key="2">
    <citation type="submission" date="2021-09" db="EMBL/GenBank/DDBJ databases">
        <authorList>
            <person name="Jia N."/>
            <person name="Wang J."/>
            <person name="Shi W."/>
            <person name="Du L."/>
            <person name="Sun Y."/>
            <person name="Zhan W."/>
            <person name="Jiang J."/>
            <person name="Wang Q."/>
            <person name="Zhang B."/>
            <person name="Ji P."/>
            <person name="Sakyi L.B."/>
            <person name="Cui X."/>
            <person name="Yuan T."/>
            <person name="Jiang B."/>
            <person name="Yang W."/>
            <person name="Lam T.T.-Y."/>
            <person name="Chang Q."/>
            <person name="Ding S."/>
            <person name="Wang X."/>
            <person name="Zhu J."/>
            <person name="Ruan X."/>
            <person name="Zhao L."/>
            <person name="Wei J."/>
            <person name="Que T."/>
            <person name="Du C."/>
            <person name="Cheng J."/>
            <person name="Dai P."/>
            <person name="Han X."/>
            <person name="Huang E."/>
            <person name="Gao Y."/>
            <person name="Liu J."/>
            <person name="Shao H."/>
            <person name="Ye R."/>
            <person name="Li L."/>
            <person name="Wei W."/>
            <person name="Wang X."/>
            <person name="Wang C."/>
            <person name="Huo Q."/>
            <person name="Li W."/>
            <person name="Guo W."/>
            <person name="Chen H."/>
            <person name="Chen S."/>
            <person name="Zhou L."/>
            <person name="Zhou L."/>
            <person name="Ni X."/>
            <person name="Tian J."/>
            <person name="Zhou Y."/>
            <person name="Sheng Y."/>
            <person name="Liu T."/>
            <person name="Pan Y."/>
            <person name="Xia L."/>
            <person name="Li J."/>
            <person name="Zhao F."/>
            <person name="Cao W."/>
        </authorList>
    </citation>
    <scope>NUCLEOTIDE SEQUENCE</scope>
    <source>
        <strain evidence="2">Rsan-2018</strain>
        <tissue evidence="2">Larvae</tissue>
    </source>
</reference>
<reference evidence="2" key="1">
    <citation type="journal article" date="2020" name="Cell">
        <title>Large-Scale Comparative Analyses of Tick Genomes Elucidate Their Genetic Diversity and Vector Capacities.</title>
        <authorList>
            <consortium name="Tick Genome and Microbiome Consortium (TIGMIC)"/>
            <person name="Jia N."/>
            <person name="Wang J."/>
            <person name="Shi W."/>
            <person name="Du L."/>
            <person name="Sun Y."/>
            <person name="Zhan W."/>
            <person name="Jiang J.F."/>
            <person name="Wang Q."/>
            <person name="Zhang B."/>
            <person name="Ji P."/>
            <person name="Bell-Sakyi L."/>
            <person name="Cui X.M."/>
            <person name="Yuan T.T."/>
            <person name="Jiang B.G."/>
            <person name="Yang W.F."/>
            <person name="Lam T.T."/>
            <person name="Chang Q.C."/>
            <person name="Ding S.J."/>
            <person name="Wang X.J."/>
            <person name="Zhu J.G."/>
            <person name="Ruan X.D."/>
            <person name="Zhao L."/>
            <person name="Wei J.T."/>
            <person name="Ye R.Z."/>
            <person name="Que T.C."/>
            <person name="Du C.H."/>
            <person name="Zhou Y.H."/>
            <person name="Cheng J.X."/>
            <person name="Dai P.F."/>
            <person name="Guo W.B."/>
            <person name="Han X.H."/>
            <person name="Huang E.J."/>
            <person name="Li L.F."/>
            <person name="Wei W."/>
            <person name="Gao Y.C."/>
            <person name="Liu J.Z."/>
            <person name="Shao H.Z."/>
            <person name="Wang X."/>
            <person name="Wang C.C."/>
            <person name="Yang T.C."/>
            <person name="Huo Q.B."/>
            <person name="Li W."/>
            <person name="Chen H.Y."/>
            <person name="Chen S.E."/>
            <person name="Zhou L.G."/>
            <person name="Ni X.B."/>
            <person name="Tian J.H."/>
            <person name="Sheng Y."/>
            <person name="Liu T."/>
            <person name="Pan Y.S."/>
            <person name="Xia L.Y."/>
            <person name="Li J."/>
            <person name="Zhao F."/>
            <person name="Cao W.C."/>
        </authorList>
    </citation>
    <scope>NUCLEOTIDE SEQUENCE</scope>
    <source>
        <strain evidence="2">Rsan-2018</strain>
    </source>
</reference>
<sequence>MSTSDLIGNADSSESEDEDYVPSAEDSDTSDCDAETESDDGERPVATTRRKQLKGKKEEVTSRPGGKGGTVCDANEDVARDDTSNVVWGKEGAKEADDSVVQEEKAKADLLRFDFTRDVDNVPKKRAAVPDSGEACTSGATSLVAAVPEKRVRITQLLDFAGEVVEVDKEVAADSNEALLLEKHEGAGDAKPTNALALRKSVGVASVLNRLMN</sequence>
<evidence type="ECO:0000313" key="2">
    <source>
        <dbReference type="EMBL" id="KAH7956245.1"/>
    </source>
</evidence>
<keyword evidence="3" id="KW-1185">Reference proteome</keyword>
<dbReference type="InterPro" id="IPR027124">
    <property type="entry name" value="Swc5/CFDP1/2"/>
</dbReference>
<feature type="compositionally biased region" description="Acidic residues" evidence="1">
    <location>
        <begin position="13"/>
        <end position="40"/>
    </location>
</feature>
<dbReference type="PANTHER" id="PTHR48407:SF1">
    <property type="entry name" value="CRANIOFACIAL DEVELOPMENT PROTEIN 1"/>
    <property type="match status" value="1"/>
</dbReference>
<dbReference type="EMBL" id="JABSTV010001250">
    <property type="protein sequence ID" value="KAH7956245.1"/>
    <property type="molecule type" value="Genomic_DNA"/>
</dbReference>
<proteinExistence type="predicted"/>
<dbReference type="Proteomes" id="UP000821837">
    <property type="component" value="Unassembled WGS sequence"/>
</dbReference>
<feature type="compositionally biased region" description="Polar residues" evidence="1">
    <location>
        <begin position="1"/>
        <end position="12"/>
    </location>
</feature>